<keyword evidence="3 4" id="KW-0328">Glycosyltransferase</keyword>
<evidence type="ECO:0000256" key="1">
    <source>
        <dbReference type="ARBA" id="ARBA00004877"/>
    </source>
</evidence>
<sequence>MPRPPSAPTTTTSCHCSLLWKVVKQVSLGFTMKGHHHHHSLPPSPPPKRRCTALAAAVPALVVCSILLPLVFLLGLHRPGHGSEERAAVVISTEMGFSKHKHLDGRMKHKLLKGYSLYTVSQGFVAILDVSRKKIPGSDGILGEKSGSRSKSKNVSTKSKEKLKGVFSLVQLKNETRKNKELHTQRRYQLKDLSWRSKDTTIDKKENQEVEHEENPKSCELEYGSYCLWSVEYKEVMKDFIVKRLKDQLFMARAHYPSIAKLKNQETFTRELKQNIQEHERMLSDTIADADLPPFFAKKLEKMEHTIERAKSCEVGCTSVERKLRQLLDITEDEAYFHTRQSAFLYHLGVQTMPKTHHCLNMRLTVEYFKSTSIHTVQSNKQKLEDPTFHHYVIFSKNVLAVSTTINSTVMNSKDSGSIVFHLFTDSQNFYAMKHWFDRNMYLEATVHVTDIEDHQKLSKDVDFHDMKLLRPAEEFRVTFRNHYQSFQKQMKTEYISTFGHSHFLLPDLLPSLNRVVVLDDDLIVQKDLSSLWNLNMGGKVVGAIQFCEVKLGQLKAYTEERNFDNNSCVWLSGLNVVELKKWRDLHITSRYEQLLQKLKKDSVTSFPLKVLPISLLVFQDLIYPLEDSWVQSGLGHDYGVSQTDIKRSVTLHYNGVMKPWLDLGIHDYKGYWRKYMTNGERFMTECNIH</sequence>
<feature type="region of interest" description="Disordered" evidence="6">
    <location>
        <begin position="139"/>
        <end position="159"/>
    </location>
</feature>
<evidence type="ECO:0000256" key="2">
    <source>
        <dbReference type="ARBA" id="ARBA00006351"/>
    </source>
</evidence>
<keyword evidence="5" id="KW-0175">Coiled coil</keyword>
<evidence type="ECO:0000256" key="4">
    <source>
        <dbReference type="RuleBase" id="RU362027"/>
    </source>
</evidence>
<dbReference type="Gramene" id="ONIVA12G01080.1">
    <property type="protein sequence ID" value="ONIVA12G01080.1"/>
    <property type="gene ID" value="ONIVA12G01080"/>
</dbReference>
<keyword evidence="4" id="KW-0472">Membrane</keyword>
<dbReference type="SUPFAM" id="SSF53448">
    <property type="entry name" value="Nucleotide-diphospho-sugar transferases"/>
    <property type="match status" value="1"/>
</dbReference>
<dbReference type="Pfam" id="PF25557">
    <property type="entry name" value="GAUT_1"/>
    <property type="match status" value="1"/>
</dbReference>
<proteinExistence type="inferred from homology"/>
<dbReference type="InterPro" id="IPR029044">
    <property type="entry name" value="Nucleotide-diphossugar_trans"/>
</dbReference>
<dbReference type="Proteomes" id="UP000006591">
    <property type="component" value="Chromosome 12"/>
</dbReference>
<reference evidence="7" key="2">
    <citation type="submission" date="2018-04" db="EMBL/GenBank/DDBJ databases">
        <title>OnivRS2 (Oryza nivara Reference Sequence Version 2).</title>
        <authorList>
            <person name="Zhang J."/>
            <person name="Kudrna D."/>
            <person name="Lee S."/>
            <person name="Talag J."/>
            <person name="Rajasekar S."/>
            <person name="Welchert J."/>
            <person name="Hsing Y.-I."/>
            <person name="Wing R.A."/>
        </authorList>
    </citation>
    <scope>NUCLEOTIDE SEQUENCE [LARGE SCALE GENOMIC DNA]</scope>
    <source>
        <strain evidence="7">SL10</strain>
    </source>
</reference>
<dbReference type="Pfam" id="PF01501">
    <property type="entry name" value="Glyco_transf_8"/>
    <property type="match status" value="1"/>
</dbReference>
<feature type="coiled-coil region" evidence="5">
    <location>
        <begin position="262"/>
        <end position="289"/>
    </location>
</feature>
<dbReference type="GO" id="GO:0047262">
    <property type="term" value="F:polygalacturonate 4-alpha-galacturonosyltransferase activity"/>
    <property type="evidence" value="ECO:0007669"/>
    <property type="project" value="InterPro"/>
</dbReference>
<feature type="transmembrane region" description="Helical" evidence="4">
    <location>
        <begin position="53"/>
        <end position="76"/>
    </location>
</feature>
<dbReference type="PANTHER" id="PTHR32116:SF105">
    <property type="entry name" value="HEXOSYLTRANSFERASE"/>
    <property type="match status" value="1"/>
</dbReference>
<dbReference type="PANTHER" id="PTHR32116">
    <property type="entry name" value="GALACTURONOSYLTRANSFERASE 4-RELATED"/>
    <property type="match status" value="1"/>
</dbReference>
<evidence type="ECO:0000256" key="6">
    <source>
        <dbReference type="SAM" id="MobiDB-lite"/>
    </source>
</evidence>
<protein>
    <recommendedName>
        <fullName evidence="4">Hexosyltransferase</fullName>
        <ecNumber evidence="4">2.4.1.-</ecNumber>
    </recommendedName>
</protein>
<dbReference type="GO" id="GO:0045489">
    <property type="term" value="P:pectin biosynthetic process"/>
    <property type="evidence" value="ECO:0007669"/>
    <property type="project" value="UniProtKB-UniPathway"/>
</dbReference>
<dbReference type="EnsemblPlants" id="ONIVA12G01080.1">
    <property type="protein sequence ID" value="ONIVA12G01080.1"/>
    <property type="gene ID" value="ONIVA12G01080"/>
</dbReference>
<reference evidence="7" key="1">
    <citation type="submission" date="2015-04" db="UniProtKB">
        <authorList>
            <consortium name="EnsemblPlants"/>
        </authorList>
    </citation>
    <scope>IDENTIFICATION</scope>
    <source>
        <strain evidence="7">SL10</strain>
    </source>
</reference>
<evidence type="ECO:0000256" key="3">
    <source>
        <dbReference type="ARBA" id="ARBA00022676"/>
    </source>
</evidence>
<comment type="similarity">
    <text evidence="2 4">Belongs to the glycosyltransferase 8 family.</text>
</comment>
<evidence type="ECO:0000256" key="5">
    <source>
        <dbReference type="SAM" id="Coils"/>
    </source>
</evidence>
<comment type="subcellular location">
    <subcellularLocation>
        <location evidence="4">Golgi apparatus membrane</location>
        <topology evidence="4">Single-pass type II membrane protein</topology>
    </subcellularLocation>
</comment>
<dbReference type="STRING" id="4536.A0A0E0J649"/>
<dbReference type="EC" id="2.4.1.-" evidence="4"/>
<keyword evidence="4" id="KW-1133">Transmembrane helix</keyword>
<comment type="pathway">
    <text evidence="1 4">Glycan metabolism; pectin biosynthesis.</text>
</comment>
<dbReference type="AlphaFoldDB" id="A0A0E0J649"/>
<keyword evidence="3 4" id="KW-0808">Transferase</keyword>
<keyword evidence="8" id="KW-1185">Reference proteome</keyword>
<accession>A0A0E0J649</accession>
<name>A0A0E0J649_ORYNI</name>
<dbReference type="OMA" id="DGAMKHK"/>
<organism evidence="7">
    <name type="scientific">Oryza nivara</name>
    <name type="common">Indian wild rice</name>
    <name type="synonym">Oryza sativa f. spontanea</name>
    <dbReference type="NCBI Taxonomy" id="4536"/>
    <lineage>
        <taxon>Eukaryota</taxon>
        <taxon>Viridiplantae</taxon>
        <taxon>Streptophyta</taxon>
        <taxon>Embryophyta</taxon>
        <taxon>Tracheophyta</taxon>
        <taxon>Spermatophyta</taxon>
        <taxon>Magnoliopsida</taxon>
        <taxon>Liliopsida</taxon>
        <taxon>Poales</taxon>
        <taxon>Poaceae</taxon>
        <taxon>BOP clade</taxon>
        <taxon>Oryzoideae</taxon>
        <taxon>Oryzeae</taxon>
        <taxon>Oryzinae</taxon>
        <taxon>Oryza</taxon>
    </lineage>
</organism>
<dbReference type="CDD" id="cd06429">
    <property type="entry name" value="GT8_like_1"/>
    <property type="match status" value="1"/>
</dbReference>
<dbReference type="InterPro" id="IPR002495">
    <property type="entry name" value="Glyco_trans_8"/>
</dbReference>
<dbReference type="Gene3D" id="3.90.550.10">
    <property type="entry name" value="Spore Coat Polysaccharide Biosynthesis Protein SpsA, Chain A"/>
    <property type="match status" value="1"/>
</dbReference>
<dbReference type="GO" id="GO:0071555">
    <property type="term" value="P:cell wall organization"/>
    <property type="evidence" value="ECO:0007669"/>
    <property type="project" value="UniProtKB-KW"/>
</dbReference>
<dbReference type="InterPro" id="IPR029993">
    <property type="entry name" value="GAUT"/>
</dbReference>
<evidence type="ECO:0000313" key="7">
    <source>
        <dbReference type="EnsemblPlants" id="ONIVA12G01080.1"/>
    </source>
</evidence>
<dbReference type="eggNOG" id="ENOG502QVSX">
    <property type="taxonomic scope" value="Eukaryota"/>
</dbReference>
<keyword evidence="4" id="KW-0333">Golgi apparatus</keyword>
<dbReference type="UniPathway" id="UPA00845"/>
<dbReference type="GO" id="GO:0000139">
    <property type="term" value="C:Golgi membrane"/>
    <property type="evidence" value="ECO:0007669"/>
    <property type="project" value="UniProtKB-SubCell"/>
</dbReference>
<evidence type="ECO:0000313" key="8">
    <source>
        <dbReference type="Proteomes" id="UP000006591"/>
    </source>
</evidence>
<keyword evidence="4" id="KW-0812">Transmembrane</keyword>
<keyword evidence="4" id="KW-0961">Cell wall biogenesis/degradation</keyword>